<comment type="caution">
    <text evidence="10">The sequence shown here is derived from an EMBL/GenBank/DDBJ whole genome shotgun (WGS) entry which is preliminary data.</text>
</comment>
<feature type="binding site" description="axial binding residue" evidence="8">
    <location>
        <position position="475"/>
    </location>
    <ligand>
        <name>heme</name>
        <dbReference type="ChEBI" id="CHEBI:30413"/>
    </ligand>
    <ligandPart>
        <name>Fe</name>
        <dbReference type="ChEBI" id="CHEBI:18248"/>
    </ligandPart>
</feature>
<evidence type="ECO:0000256" key="1">
    <source>
        <dbReference type="ARBA" id="ARBA00001971"/>
    </source>
</evidence>
<dbReference type="OrthoDB" id="10029320at2759"/>
<dbReference type="PANTHER" id="PTHR24305">
    <property type="entry name" value="CYTOCHROME P450"/>
    <property type="match status" value="1"/>
</dbReference>
<evidence type="ECO:0000256" key="5">
    <source>
        <dbReference type="ARBA" id="ARBA00023002"/>
    </source>
</evidence>
<dbReference type="InterPro" id="IPR002401">
    <property type="entry name" value="Cyt_P450_E_grp-I"/>
</dbReference>
<dbReference type="GO" id="GO:0005506">
    <property type="term" value="F:iron ion binding"/>
    <property type="evidence" value="ECO:0007669"/>
    <property type="project" value="InterPro"/>
</dbReference>
<dbReference type="AlphaFoldDB" id="A0A9P7YXR7"/>
<feature type="transmembrane region" description="Helical" evidence="9">
    <location>
        <begin position="12"/>
        <end position="32"/>
    </location>
</feature>
<dbReference type="InterPro" id="IPR050121">
    <property type="entry name" value="Cytochrome_P450_monoxygenase"/>
</dbReference>
<keyword evidence="3 8" id="KW-0349">Heme</keyword>
<dbReference type="CDD" id="cd11051">
    <property type="entry name" value="CYP59-like"/>
    <property type="match status" value="1"/>
</dbReference>
<keyword evidence="6 8" id="KW-0408">Iron</keyword>
<accession>A0A9P7YXR7</accession>
<evidence type="ECO:0000313" key="10">
    <source>
        <dbReference type="EMBL" id="KAG9241616.1"/>
    </source>
</evidence>
<feature type="transmembrane region" description="Helical" evidence="9">
    <location>
        <begin position="321"/>
        <end position="342"/>
    </location>
</feature>
<evidence type="ECO:0000256" key="3">
    <source>
        <dbReference type="ARBA" id="ARBA00022617"/>
    </source>
</evidence>
<dbReference type="GO" id="GO:0020037">
    <property type="term" value="F:heme binding"/>
    <property type="evidence" value="ECO:0007669"/>
    <property type="project" value="InterPro"/>
</dbReference>
<evidence type="ECO:0000256" key="6">
    <source>
        <dbReference type="ARBA" id="ARBA00023004"/>
    </source>
</evidence>
<dbReference type="GO" id="GO:0004497">
    <property type="term" value="F:monooxygenase activity"/>
    <property type="evidence" value="ECO:0007669"/>
    <property type="project" value="UniProtKB-KW"/>
</dbReference>
<evidence type="ECO:0000256" key="8">
    <source>
        <dbReference type="PIRSR" id="PIRSR602401-1"/>
    </source>
</evidence>
<keyword evidence="5" id="KW-0560">Oxidoreductase</keyword>
<keyword evidence="9" id="KW-0812">Transmembrane</keyword>
<protein>
    <submittedName>
        <fullName evidence="10">Sterigmatocystin biosynthesis P450 monooxygenase StcS</fullName>
    </submittedName>
</protein>
<comment type="pathway">
    <text evidence="2">Secondary metabolite biosynthesis.</text>
</comment>
<organism evidence="10 11">
    <name type="scientific">Calycina marina</name>
    <dbReference type="NCBI Taxonomy" id="1763456"/>
    <lineage>
        <taxon>Eukaryota</taxon>
        <taxon>Fungi</taxon>
        <taxon>Dikarya</taxon>
        <taxon>Ascomycota</taxon>
        <taxon>Pezizomycotina</taxon>
        <taxon>Leotiomycetes</taxon>
        <taxon>Helotiales</taxon>
        <taxon>Pezizellaceae</taxon>
        <taxon>Calycina</taxon>
    </lineage>
</organism>
<evidence type="ECO:0000256" key="2">
    <source>
        <dbReference type="ARBA" id="ARBA00005179"/>
    </source>
</evidence>
<evidence type="ECO:0000256" key="9">
    <source>
        <dbReference type="SAM" id="Phobius"/>
    </source>
</evidence>
<dbReference type="SUPFAM" id="SSF48264">
    <property type="entry name" value="Cytochrome P450"/>
    <property type="match status" value="1"/>
</dbReference>
<sequence>MYSPESITTSILITGALGVAAVVGYALQNLYYARIRVAKLRRAGLPIAPGHNLLFGHLLYFKYYIDKLPPKAHYFNAFRDIYLEHFQDEGVFYLDLWPATDLMLIVISPAAATEAFQTNPLTSMKKPNMLADFFKPIAGGPNLFDMPEEDWRPWRIIFNKGFNEQHLITLVPGMVKQTMIFRESLTSFAREKKIVQLDPVTLRFMLDMIGQTILNVNLGAQRGYNVLADSMLNQIKWHAPAMSFLPNPVRSCIEWLNGRRMDRYIGEQLDSRFSESKADLSETQSKVVIDLVLQAYLKVRRSQSEKLDPGFRAFAIRQTRLFLFAGHDSTSSTICFCIYFLANNPKALKTLRAEHDLVFGKDWTSSSQLLLESPHLANELPYTSAVIKEAMRLFPAASGIRAGSAGVSIVDEVGNSCPTDEHTSIYSIHQITHVAPKYWPRPNDFLPERWLVEPGHELYPPKGAWRPFEQGPRNCIAQGLVLLELRVVLASIVREFDFKDAYDEWDVANPKAGEKTYRGARAYLIEEGASHMVDHFPCRISLRSQ</sequence>
<dbReference type="GO" id="GO:0016705">
    <property type="term" value="F:oxidoreductase activity, acting on paired donors, with incorporation or reduction of molecular oxygen"/>
    <property type="evidence" value="ECO:0007669"/>
    <property type="project" value="InterPro"/>
</dbReference>
<dbReference type="Gene3D" id="1.10.630.10">
    <property type="entry name" value="Cytochrome P450"/>
    <property type="match status" value="1"/>
</dbReference>
<evidence type="ECO:0000313" key="11">
    <source>
        <dbReference type="Proteomes" id="UP000887226"/>
    </source>
</evidence>
<comment type="cofactor">
    <cofactor evidence="1 8">
        <name>heme</name>
        <dbReference type="ChEBI" id="CHEBI:30413"/>
    </cofactor>
</comment>
<dbReference type="PRINTS" id="PR00385">
    <property type="entry name" value="P450"/>
</dbReference>
<dbReference type="Proteomes" id="UP000887226">
    <property type="component" value="Unassembled WGS sequence"/>
</dbReference>
<name>A0A9P7YXR7_9HELO</name>
<dbReference type="InterPro" id="IPR036396">
    <property type="entry name" value="Cyt_P450_sf"/>
</dbReference>
<dbReference type="EMBL" id="MU254183">
    <property type="protein sequence ID" value="KAG9241616.1"/>
    <property type="molecule type" value="Genomic_DNA"/>
</dbReference>
<proteinExistence type="predicted"/>
<keyword evidence="9" id="KW-0472">Membrane</keyword>
<dbReference type="PANTHER" id="PTHR24305:SF107">
    <property type="entry name" value="P450, PUTATIVE (EUROFUNG)-RELATED"/>
    <property type="match status" value="1"/>
</dbReference>
<gene>
    <name evidence="10" type="ORF">BJ878DRAFT_519810</name>
</gene>
<keyword evidence="7 10" id="KW-0503">Monooxygenase</keyword>
<dbReference type="Pfam" id="PF00067">
    <property type="entry name" value="p450"/>
    <property type="match status" value="1"/>
</dbReference>
<reference evidence="10" key="1">
    <citation type="journal article" date="2021" name="IMA Fungus">
        <title>Genomic characterization of three marine fungi, including Emericellopsis atlantica sp. nov. with signatures of a generalist lifestyle and marine biomass degradation.</title>
        <authorList>
            <person name="Hagestad O.C."/>
            <person name="Hou L."/>
            <person name="Andersen J.H."/>
            <person name="Hansen E.H."/>
            <person name="Altermark B."/>
            <person name="Li C."/>
            <person name="Kuhnert E."/>
            <person name="Cox R.J."/>
            <person name="Crous P.W."/>
            <person name="Spatafora J.W."/>
            <person name="Lail K."/>
            <person name="Amirebrahimi M."/>
            <person name="Lipzen A."/>
            <person name="Pangilinan J."/>
            <person name="Andreopoulos W."/>
            <person name="Hayes R.D."/>
            <person name="Ng V."/>
            <person name="Grigoriev I.V."/>
            <person name="Jackson S.A."/>
            <person name="Sutton T.D.S."/>
            <person name="Dobson A.D.W."/>
            <person name="Rama T."/>
        </authorList>
    </citation>
    <scope>NUCLEOTIDE SEQUENCE</scope>
    <source>
        <strain evidence="10">TRa3180A</strain>
    </source>
</reference>
<keyword evidence="9" id="KW-1133">Transmembrane helix</keyword>
<keyword evidence="4 8" id="KW-0479">Metal-binding</keyword>
<dbReference type="PRINTS" id="PR00463">
    <property type="entry name" value="EP450I"/>
</dbReference>
<evidence type="ECO:0000256" key="4">
    <source>
        <dbReference type="ARBA" id="ARBA00022723"/>
    </source>
</evidence>
<evidence type="ECO:0000256" key="7">
    <source>
        <dbReference type="ARBA" id="ARBA00023033"/>
    </source>
</evidence>
<keyword evidence="11" id="KW-1185">Reference proteome</keyword>
<dbReference type="InterPro" id="IPR001128">
    <property type="entry name" value="Cyt_P450"/>
</dbReference>